<dbReference type="Gene3D" id="3.30.9.10">
    <property type="entry name" value="D-Amino Acid Oxidase, subunit A, domain 2"/>
    <property type="match status" value="1"/>
</dbReference>
<evidence type="ECO:0000313" key="4">
    <source>
        <dbReference type="Proteomes" id="UP000037210"/>
    </source>
</evidence>
<accession>A0A0M0BSC1</accession>
<evidence type="ECO:0000256" key="1">
    <source>
        <dbReference type="ARBA" id="ARBA00023002"/>
    </source>
</evidence>
<comment type="caution">
    <text evidence="3">The sequence shown here is derived from an EMBL/GenBank/DDBJ whole genome shotgun (WGS) entry which is preliminary data.</text>
</comment>
<dbReference type="Gene3D" id="3.50.50.60">
    <property type="entry name" value="FAD/NAD(P)-binding domain"/>
    <property type="match status" value="1"/>
</dbReference>
<dbReference type="InterPro" id="IPR006076">
    <property type="entry name" value="FAD-dep_OxRdtase"/>
</dbReference>
<dbReference type="EMBL" id="LFWZ01000008">
    <property type="protein sequence ID" value="KON31285.1"/>
    <property type="molecule type" value="Genomic_DNA"/>
</dbReference>
<dbReference type="PANTHER" id="PTHR13847">
    <property type="entry name" value="SARCOSINE DEHYDROGENASE-RELATED"/>
    <property type="match status" value="1"/>
</dbReference>
<dbReference type="Pfam" id="PF01266">
    <property type="entry name" value="DAO"/>
    <property type="match status" value="1"/>
</dbReference>
<organism evidence="3 4">
    <name type="scientific">miscellaneous Crenarchaeota group-15 archaeon DG-45</name>
    <dbReference type="NCBI Taxonomy" id="1685127"/>
    <lineage>
        <taxon>Archaea</taxon>
        <taxon>Candidatus Bathyarchaeota</taxon>
        <taxon>MCG-15</taxon>
    </lineage>
</organism>
<dbReference type="Proteomes" id="UP000037210">
    <property type="component" value="Unassembled WGS sequence"/>
</dbReference>
<protein>
    <recommendedName>
        <fullName evidence="2">FAD dependent oxidoreductase domain-containing protein</fullName>
    </recommendedName>
</protein>
<evidence type="ECO:0000313" key="3">
    <source>
        <dbReference type="EMBL" id="KON31285.1"/>
    </source>
</evidence>
<name>A0A0M0BSC1_9ARCH</name>
<proteinExistence type="predicted"/>
<dbReference type="PANTHER" id="PTHR13847:SF287">
    <property type="entry name" value="FAD-DEPENDENT OXIDOREDUCTASE DOMAIN-CONTAINING PROTEIN 1"/>
    <property type="match status" value="1"/>
</dbReference>
<dbReference type="InterPro" id="IPR036188">
    <property type="entry name" value="FAD/NAD-bd_sf"/>
</dbReference>
<dbReference type="SUPFAM" id="SSF51905">
    <property type="entry name" value="FAD/NAD(P)-binding domain"/>
    <property type="match status" value="1"/>
</dbReference>
<reference evidence="3 4" key="1">
    <citation type="submission" date="2015-06" db="EMBL/GenBank/DDBJ databases">
        <title>New insights into the roles of widespread benthic archaea in carbon and nitrogen cycling.</title>
        <authorList>
            <person name="Lazar C.S."/>
            <person name="Baker B.J."/>
            <person name="Seitz K.W."/>
            <person name="Hyde A.S."/>
            <person name="Dick G.J."/>
            <person name="Hinrichs K.-U."/>
            <person name="Teske A.P."/>
        </authorList>
    </citation>
    <scope>NUCLEOTIDE SEQUENCE [LARGE SCALE GENOMIC DNA]</scope>
    <source>
        <strain evidence="3">DG-45</strain>
    </source>
</reference>
<keyword evidence="1" id="KW-0560">Oxidoreductase</keyword>
<evidence type="ECO:0000259" key="2">
    <source>
        <dbReference type="Pfam" id="PF01266"/>
    </source>
</evidence>
<gene>
    <name evidence="3" type="ORF">AC482_01315</name>
</gene>
<sequence length="428" mass="47051">MGLERDILVIGAGVLGLSSAYHLKRRNPDKRVLVIDQLGGPGQGNTAKSAGGYRNVFASETNYLLADSTIDWFLHLQGDLGYDLKLTRIGYLWLLGEGRHGQLEGAYEKMRRMGVELRTLGREELGRLIPDLVTGLEGDEEAELMGLEPVDVGVLGVKCGTVNTDALARCYESMFLKLGGEVKYNTAAKGLILRPEEELGIPGEPFIWQERNVVGAETSRGEIRAGTTVVAAGAWSERLLDPLGFDALMRPKKRVMFVFRDPRLRGLMAVEGLNEHGVLPLTHMPGLKIYIKPDLTEGSFWMACADDFGRRFGLEDDPQPESALYTDNIYPALVKYLPCFKDVRPVNMWAGQRAINSYDTIPVVAPAPGMIYVGAATGNGILKSDALGRVVAALHAGEEEAMLYGDRPFRVADLGIHTRDVEMETFRI</sequence>
<feature type="domain" description="FAD dependent oxidoreductase" evidence="2">
    <location>
        <begin position="6"/>
        <end position="394"/>
    </location>
</feature>
<dbReference type="AlphaFoldDB" id="A0A0M0BSC1"/>
<dbReference type="GO" id="GO:0016491">
    <property type="term" value="F:oxidoreductase activity"/>
    <property type="evidence" value="ECO:0007669"/>
    <property type="project" value="UniProtKB-KW"/>
</dbReference>
<dbReference type="GO" id="GO:0005737">
    <property type="term" value="C:cytoplasm"/>
    <property type="evidence" value="ECO:0007669"/>
    <property type="project" value="TreeGrafter"/>
</dbReference>